<keyword evidence="1" id="KW-1133">Transmembrane helix</keyword>
<sequence>MDRVRSRITGALPGVVVSTVAATALLSLGGNALLILLATFRLTNVQAYVLDVAQVVEWIAVSIGLVLVVLGSWAVSV</sequence>
<dbReference type="AlphaFoldDB" id="A0A067BSI4"/>
<dbReference type="EMBL" id="KK583293">
    <property type="protein sequence ID" value="KDO21188.1"/>
    <property type="molecule type" value="Genomic_DNA"/>
</dbReference>
<proteinExistence type="predicted"/>
<reference evidence="2 3" key="1">
    <citation type="journal article" date="2013" name="PLoS Genet.">
        <title>Distinctive expansion of potential virulence genes in the genome of the oomycete fish pathogen Saprolegnia parasitica.</title>
        <authorList>
            <person name="Jiang R.H."/>
            <person name="de Bruijn I."/>
            <person name="Haas B.J."/>
            <person name="Belmonte R."/>
            <person name="Lobach L."/>
            <person name="Christie J."/>
            <person name="van den Ackerveken G."/>
            <person name="Bottin A."/>
            <person name="Bulone V."/>
            <person name="Diaz-Moreno S.M."/>
            <person name="Dumas B."/>
            <person name="Fan L."/>
            <person name="Gaulin E."/>
            <person name="Govers F."/>
            <person name="Grenville-Briggs L.J."/>
            <person name="Horner N.R."/>
            <person name="Levin J.Z."/>
            <person name="Mammella M."/>
            <person name="Meijer H.J."/>
            <person name="Morris P."/>
            <person name="Nusbaum C."/>
            <person name="Oome S."/>
            <person name="Phillips A.J."/>
            <person name="van Rooyen D."/>
            <person name="Rzeszutek E."/>
            <person name="Saraiva M."/>
            <person name="Secombes C.J."/>
            <person name="Seidl M.F."/>
            <person name="Snel B."/>
            <person name="Stassen J.H."/>
            <person name="Sykes S."/>
            <person name="Tripathy S."/>
            <person name="van den Berg H."/>
            <person name="Vega-Arreguin J.C."/>
            <person name="Wawra S."/>
            <person name="Young S.K."/>
            <person name="Zeng Q."/>
            <person name="Dieguez-Uribeondo J."/>
            <person name="Russ C."/>
            <person name="Tyler B.M."/>
            <person name="van West P."/>
        </authorList>
    </citation>
    <scope>NUCLEOTIDE SEQUENCE [LARGE SCALE GENOMIC DNA]</scope>
    <source>
        <strain evidence="2 3">CBS 223.65</strain>
    </source>
</reference>
<organism evidence="2 3">
    <name type="scientific">Saprolegnia parasitica (strain CBS 223.65)</name>
    <dbReference type="NCBI Taxonomy" id="695850"/>
    <lineage>
        <taxon>Eukaryota</taxon>
        <taxon>Sar</taxon>
        <taxon>Stramenopiles</taxon>
        <taxon>Oomycota</taxon>
        <taxon>Saprolegniomycetes</taxon>
        <taxon>Saprolegniales</taxon>
        <taxon>Saprolegniaceae</taxon>
        <taxon>Saprolegnia</taxon>
    </lineage>
</organism>
<dbReference type="RefSeq" id="XP_012208098.1">
    <property type="nucleotide sequence ID" value="XM_012352708.1"/>
</dbReference>
<evidence type="ECO:0000313" key="3">
    <source>
        <dbReference type="Proteomes" id="UP000030745"/>
    </source>
</evidence>
<gene>
    <name evidence="2" type="ORF">SPRG_11047</name>
</gene>
<dbReference type="GeneID" id="24133119"/>
<accession>A0A067BSI4</accession>
<evidence type="ECO:0000256" key="1">
    <source>
        <dbReference type="SAM" id="Phobius"/>
    </source>
</evidence>
<keyword evidence="1" id="KW-0472">Membrane</keyword>
<feature type="non-terminal residue" evidence="2">
    <location>
        <position position="77"/>
    </location>
</feature>
<feature type="transmembrane region" description="Helical" evidence="1">
    <location>
        <begin position="12"/>
        <end position="38"/>
    </location>
</feature>
<name>A0A067BSI4_SAPPC</name>
<protein>
    <submittedName>
        <fullName evidence="2">Uncharacterized protein</fullName>
    </submittedName>
</protein>
<dbReference type="Proteomes" id="UP000030745">
    <property type="component" value="Unassembled WGS sequence"/>
</dbReference>
<keyword evidence="1" id="KW-0812">Transmembrane</keyword>
<dbReference type="VEuPathDB" id="FungiDB:SPRG_11047"/>
<dbReference type="KEGG" id="spar:SPRG_11047"/>
<feature type="transmembrane region" description="Helical" evidence="1">
    <location>
        <begin position="58"/>
        <end position="76"/>
    </location>
</feature>
<evidence type="ECO:0000313" key="2">
    <source>
        <dbReference type="EMBL" id="KDO21188.1"/>
    </source>
</evidence>
<keyword evidence="3" id="KW-1185">Reference proteome</keyword>